<gene>
    <name evidence="1" type="ORF">GCM10022399_27050</name>
</gene>
<evidence type="ECO:0000313" key="1">
    <source>
        <dbReference type="EMBL" id="GAA3708865.1"/>
    </source>
</evidence>
<evidence type="ECO:0000313" key="2">
    <source>
        <dbReference type="Proteomes" id="UP001501468"/>
    </source>
</evidence>
<proteinExistence type="predicted"/>
<protein>
    <submittedName>
        <fullName evidence="1">Uncharacterized protein</fullName>
    </submittedName>
</protein>
<dbReference type="RefSeq" id="WP_344947343.1">
    <property type="nucleotide sequence ID" value="NZ_BAABDC010000004.1"/>
</dbReference>
<dbReference type="EMBL" id="BAABDC010000004">
    <property type="protein sequence ID" value="GAA3708865.1"/>
    <property type="molecule type" value="Genomic_DNA"/>
</dbReference>
<accession>A0ABP7DRE5</accession>
<reference evidence="2" key="1">
    <citation type="journal article" date="2019" name="Int. J. Syst. Evol. Microbiol.">
        <title>The Global Catalogue of Microorganisms (GCM) 10K type strain sequencing project: providing services to taxonomists for standard genome sequencing and annotation.</title>
        <authorList>
            <consortium name="The Broad Institute Genomics Platform"/>
            <consortium name="The Broad Institute Genome Sequencing Center for Infectious Disease"/>
            <person name="Wu L."/>
            <person name="Ma J."/>
        </authorList>
    </citation>
    <scope>NUCLEOTIDE SEQUENCE [LARGE SCALE GENOMIC DNA]</scope>
    <source>
        <strain evidence="2">JCM 17125</strain>
    </source>
</reference>
<sequence length="84" mass="9319">MSQSLNLSAPADASAADVSTMSIRELIGALTAIEDRLRHLPTFVPLSGRLVTNPERRLLLRHQRLVIASLRRRRAALRLPVTNP</sequence>
<organism evidence="1 2">
    <name type="scientific">Terrabacter ginsenosidimutans</name>
    <dbReference type="NCBI Taxonomy" id="490575"/>
    <lineage>
        <taxon>Bacteria</taxon>
        <taxon>Bacillati</taxon>
        <taxon>Actinomycetota</taxon>
        <taxon>Actinomycetes</taxon>
        <taxon>Micrococcales</taxon>
        <taxon>Intrasporangiaceae</taxon>
        <taxon>Terrabacter</taxon>
    </lineage>
</organism>
<dbReference type="Proteomes" id="UP001501468">
    <property type="component" value="Unassembled WGS sequence"/>
</dbReference>
<keyword evidence="2" id="KW-1185">Reference proteome</keyword>
<name>A0ABP7DRE5_9MICO</name>
<comment type="caution">
    <text evidence="1">The sequence shown here is derived from an EMBL/GenBank/DDBJ whole genome shotgun (WGS) entry which is preliminary data.</text>
</comment>